<feature type="region of interest" description="Disordered" evidence="1">
    <location>
        <begin position="105"/>
        <end position="223"/>
    </location>
</feature>
<proteinExistence type="predicted"/>
<accession>A0A5E8CK80</accession>
<evidence type="ECO:0000313" key="2">
    <source>
        <dbReference type="EMBL" id="VVU95621.1"/>
    </source>
</evidence>
<reference evidence="2" key="1">
    <citation type="submission" date="2019-09" db="EMBL/GenBank/DDBJ databases">
        <authorList>
            <person name="Needham M D."/>
        </authorList>
    </citation>
    <scope>NUCLEOTIDE SEQUENCE</scope>
</reference>
<name>A0A5E8CK80_9ZZZZ</name>
<protein>
    <submittedName>
        <fullName evidence="2">Uncharacterized protein</fullName>
    </submittedName>
</protein>
<sequence>MSTVTYRFENNLSTKGKDGVKTSIKQSIIDGAKGLSFQFLVKEGEKNFYRVSGKEMSKDKFEITEKVNDDITKTEMSVDELHKFLKSKKGDLDFVVSYIKNDRAKYQAGGAKRRKAASKKTSKKTSKKAAKKTSRKAAKKTSKKASKKSKKVAKKTSKKASKKAAKKGSKKSKKAAKKTSKKAAKKTSKKSKKAAKKGSKKSKKVAKKATKKGSKKAKSARKY</sequence>
<dbReference type="EMBL" id="CABVLZ010000007">
    <property type="protein sequence ID" value="VVU95621.1"/>
    <property type="molecule type" value="Genomic_DNA"/>
</dbReference>
<feature type="compositionally biased region" description="Basic residues" evidence="1">
    <location>
        <begin position="111"/>
        <end position="223"/>
    </location>
</feature>
<organism evidence="2">
    <name type="scientific">seawater metagenome</name>
    <dbReference type="NCBI Taxonomy" id="1561972"/>
    <lineage>
        <taxon>unclassified sequences</taxon>
        <taxon>metagenomes</taxon>
        <taxon>ecological metagenomes</taxon>
    </lineage>
</organism>
<evidence type="ECO:0000256" key="1">
    <source>
        <dbReference type="SAM" id="MobiDB-lite"/>
    </source>
</evidence>
<gene>
    <name evidence="2" type="ORF">CPAV1605_1373</name>
</gene>
<dbReference type="AlphaFoldDB" id="A0A5E8CK80"/>